<evidence type="ECO:0000313" key="1">
    <source>
        <dbReference type="EMBL" id="QJA76169.1"/>
    </source>
</evidence>
<dbReference type="AlphaFoldDB" id="A0A6M3LAK3"/>
<protein>
    <submittedName>
        <fullName evidence="2">Uncharacterized protein</fullName>
    </submittedName>
</protein>
<reference evidence="2" key="1">
    <citation type="submission" date="2020-03" db="EMBL/GenBank/DDBJ databases">
        <title>The deep terrestrial virosphere.</title>
        <authorList>
            <person name="Holmfeldt K."/>
            <person name="Nilsson E."/>
            <person name="Simone D."/>
            <person name="Lopez-Fernandez M."/>
            <person name="Wu X."/>
            <person name="de Brujin I."/>
            <person name="Lundin D."/>
            <person name="Andersson A."/>
            <person name="Bertilsson S."/>
            <person name="Dopson M."/>
        </authorList>
    </citation>
    <scope>NUCLEOTIDE SEQUENCE</scope>
    <source>
        <strain evidence="1">MM415A01569</strain>
        <strain evidence="2">MM415B02398</strain>
    </source>
</reference>
<proteinExistence type="predicted"/>
<sequence>MRLLKTSIKCPGCGGSMNVYRFVTRDNTGRMPEEERYGAVCSNVLRGSSRCELCIIDEECRNLDLAVAAIRKMCADRMRTQGQLYRTMTHAEIMDLEDDL</sequence>
<dbReference type="EMBL" id="MT142209">
    <property type="protein sequence ID" value="QJA76169.1"/>
    <property type="molecule type" value="Genomic_DNA"/>
</dbReference>
<name>A0A6M3LAK3_9ZZZZ</name>
<organism evidence="2">
    <name type="scientific">viral metagenome</name>
    <dbReference type="NCBI Taxonomy" id="1070528"/>
    <lineage>
        <taxon>unclassified sequences</taxon>
        <taxon>metagenomes</taxon>
        <taxon>organismal metagenomes</taxon>
    </lineage>
</organism>
<accession>A0A6M3LAK3</accession>
<gene>
    <name evidence="1" type="ORF">MM415A01569_0003</name>
    <name evidence="2" type="ORF">MM415B02398_0013</name>
</gene>
<dbReference type="EMBL" id="MT142905">
    <property type="protein sequence ID" value="QJA90321.1"/>
    <property type="molecule type" value="Genomic_DNA"/>
</dbReference>
<evidence type="ECO:0000313" key="2">
    <source>
        <dbReference type="EMBL" id="QJA90321.1"/>
    </source>
</evidence>